<reference evidence="2" key="2">
    <citation type="submission" date="2021-09" db="EMBL/GenBank/DDBJ databases">
        <authorList>
            <person name="Jia N."/>
            <person name="Wang J."/>
            <person name="Shi W."/>
            <person name="Du L."/>
            <person name="Sun Y."/>
            <person name="Zhan W."/>
            <person name="Jiang J."/>
            <person name="Wang Q."/>
            <person name="Zhang B."/>
            <person name="Ji P."/>
            <person name="Sakyi L.B."/>
            <person name="Cui X."/>
            <person name="Yuan T."/>
            <person name="Jiang B."/>
            <person name="Yang W."/>
            <person name="Lam T.T.-Y."/>
            <person name="Chang Q."/>
            <person name="Ding S."/>
            <person name="Wang X."/>
            <person name="Zhu J."/>
            <person name="Ruan X."/>
            <person name="Zhao L."/>
            <person name="Wei J."/>
            <person name="Que T."/>
            <person name="Du C."/>
            <person name="Cheng J."/>
            <person name="Dai P."/>
            <person name="Han X."/>
            <person name="Huang E."/>
            <person name="Gao Y."/>
            <person name="Liu J."/>
            <person name="Shao H."/>
            <person name="Ye R."/>
            <person name="Li L."/>
            <person name="Wei W."/>
            <person name="Wang X."/>
            <person name="Wang C."/>
            <person name="Huo Q."/>
            <person name="Li W."/>
            <person name="Guo W."/>
            <person name="Chen H."/>
            <person name="Chen S."/>
            <person name="Zhou L."/>
            <person name="Zhou L."/>
            <person name="Ni X."/>
            <person name="Tian J."/>
            <person name="Zhou Y."/>
            <person name="Sheng Y."/>
            <person name="Liu T."/>
            <person name="Pan Y."/>
            <person name="Xia L."/>
            <person name="Li J."/>
            <person name="Zhao F."/>
            <person name="Cao W."/>
        </authorList>
    </citation>
    <scope>NUCLEOTIDE SEQUENCE</scope>
    <source>
        <strain evidence="2">Rsan-2018</strain>
        <tissue evidence="2">Larvae</tissue>
    </source>
</reference>
<sequence length="572" mass="63860">MIAACGEPRLIRDIGATCRDCPTPSSQARRRGGSSGHERPANGRRETETTDVREMDPTVSAAAAAPGHDGAGELGNLLVHLEGTRGYFSGSLIDYRMPCTASQDTRCQIVVSIPLWNEFLCWLELELRELSEVGSQLGLVHVRNICHMRPTHHQMRQAATLLYWLLKTHRCVSSVQIPNKTEDPEMANLCSVVLCNVLNGNDSVKSLALEISSPVQRERFCEVLLSMKCLGELHCAVFSLDETFPKTISALLRASATLTVLDFNAPLAGNVRLLLKALRANSTLRDLTLSSCAIWEEPELFVAFLSETVALKHLRVVGSPDLDCDNALEWIFEGMLKNETVSSLEMHEPVLNAENVKLGSRMLAQSKVLRSFSLLGCLFMGGEEEYGDPACWLEAISENDTLQYMTLSMGMWTRECWEQFFRLLSRHGSLKMVTIVADEYERRHLPNIARKLEEIGCGEKVSFVASCSDDRPCAAALDRVYRHPALVAELSRVLSISEADAVVAVRQGFRSIEGMHEFMRLAGVVKVRVTCQPREDGRAQLDALNEYCWSHVRRYLQLDDVAWHFRSSTNAM</sequence>
<reference evidence="2" key="1">
    <citation type="journal article" date="2020" name="Cell">
        <title>Large-Scale Comparative Analyses of Tick Genomes Elucidate Their Genetic Diversity and Vector Capacities.</title>
        <authorList>
            <consortium name="Tick Genome and Microbiome Consortium (TIGMIC)"/>
            <person name="Jia N."/>
            <person name="Wang J."/>
            <person name="Shi W."/>
            <person name="Du L."/>
            <person name="Sun Y."/>
            <person name="Zhan W."/>
            <person name="Jiang J.F."/>
            <person name="Wang Q."/>
            <person name="Zhang B."/>
            <person name="Ji P."/>
            <person name="Bell-Sakyi L."/>
            <person name="Cui X.M."/>
            <person name="Yuan T.T."/>
            <person name="Jiang B.G."/>
            <person name="Yang W.F."/>
            <person name="Lam T.T."/>
            <person name="Chang Q.C."/>
            <person name="Ding S.J."/>
            <person name="Wang X.J."/>
            <person name="Zhu J.G."/>
            <person name="Ruan X.D."/>
            <person name="Zhao L."/>
            <person name="Wei J.T."/>
            <person name="Ye R.Z."/>
            <person name="Que T.C."/>
            <person name="Du C.H."/>
            <person name="Zhou Y.H."/>
            <person name="Cheng J.X."/>
            <person name="Dai P.F."/>
            <person name="Guo W.B."/>
            <person name="Han X.H."/>
            <person name="Huang E.J."/>
            <person name="Li L.F."/>
            <person name="Wei W."/>
            <person name="Gao Y.C."/>
            <person name="Liu J.Z."/>
            <person name="Shao H.Z."/>
            <person name="Wang X."/>
            <person name="Wang C.C."/>
            <person name="Yang T.C."/>
            <person name="Huo Q.B."/>
            <person name="Li W."/>
            <person name="Chen H.Y."/>
            <person name="Chen S.E."/>
            <person name="Zhou L.G."/>
            <person name="Ni X.B."/>
            <person name="Tian J.H."/>
            <person name="Sheng Y."/>
            <person name="Liu T."/>
            <person name="Pan Y.S."/>
            <person name="Xia L.Y."/>
            <person name="Li J."/>
            <person name="Zhao F."/>
            <person name="Cao W.C."/>
        </authorList>
    </citation>
    <scope>NUCLEOTIDE SEQUENCE</scope>
    <source>
        <strain evidence="2">Rsan-2018</strain>
    </source>
</reference>
<gene>
    <name evidence="2" type="ORF">HPB52_018585</name>
</gene>
<protein>
    <submittedName>
        <fullName evidence="2">Uncharacterized protein</fullName>
    </submittedName>
</protein>
<evidence type="ECO:0000256" key="1">
    <source>
        <dbReference type="SAM" id="MobiDB-lite"/>
    </source>
</evidence>
<feature type="compositionally biased region" description="Basic and acidic residues" evidence="1">
    <location>
        <begin position="36"/>
        <end position="55"/>
    </location>
</feature>
<evidence type="ECO:0000313" key="2">
    <source>
        <dbReference type="EMBL" id="KAH7944350.1"/>
    </source>
</evidence>
<evidence type="ECO:0000313" key="3">
    <source>
        <dbReference type="Proteomes" id="UP000821837"/>
    </source>
</evidence>
<dbReference type="EMBL" id="JABSTV010001253">
    <property type="protein sequence ID" value="KAH7944350.1"/>
    <property type="molecule type" value="Genomic_DNA"/>
</dbReference>
<organism evidence="2 3">
    <name type="scientific">Rhipicephalus sanguineus</name>
    <name type="common">Brown dog tick</name>
    <name type="synonym">Ixodes sanguineus</name>
    <dbReference type="NCBI Taxonomy" id="34632"/>
    <lineage>
        <taxon>Eukaryota</taxon>
        <taxon>Metazoa</taxon>
        <taxon>Ecdysozoa</taxon>
        <taxon>Arthropoda</taxon>
        <taxon>Chelicerata</taxon>
        <taxon>Arachnida</taxon>
        <taxon>Acari</taxon>
        <taxon>Parasitiformes</taxon>
        <taxon>Ixodida</taxon>
        <taxon>Ixodoidea</taxon>
        <taxon>Ixodidae</taxon>
        <taxon>Rhipicephalinae</taxon>
        <taxon>Rhipicephalus</taxon>
        <taxon>Rhipicephalus</taxon>
    </lineage>
</organism>
<feature type="region of interest" description="Disordered" evidence="1">
    <location>
        <begin position="16"/>
        <end position="55"/>
    </location>
</feature>
<dbReference type="SUPFAM" id="SSF52047">
    <property type="entry name" value="RNI-like"/>
    <property type="match status" value="1"/>
</dbReference>
<proteinExistence type="predicted"/>
<dbReference type="Proteomes" id="UP000821837">
    <property type="component" value="Unassembled WGS sequence"/>
</dbReference>
<dbReference type="VEuPathDB" id="VectorBase:RSAN_042951"/>
<keyword evidence="3" id="KW-1185">Reference proteome</keyword>
<accession>A0A9D4SRD5</accession>
<dbReference type="Gene3D" id="3.80.10.10">
    <property type="entry name" value="Ribonuclease Inhibitor"/>
    <property type="match status" value="1"/>
</dbReference>
<dbReference type="AlphaFoldDB" id="A0A9D4SRD5"/>
<dbReference type="InterPro" id="IPR032675">
    <property type="entry name" value="LRR_dom_sf"/>
</dbReference>
<name>A0A9D4SRD5_RHISA</name>
<comment type="caution">
    <text evidence="2">The sequence shown here is derived from an EMBL/GenBank/DDBJ whole genome shotgun (WGS) entry which is preliminary data.</text>
</comment>